<evidence type="ECO:0000313" key="2">
    <source>
        <dbReference type="Proteomes" id="UP000233556"/>
    </source>
</evidence>
<proteinExistence type="predicted"/>
<dbReference type="Proteomes" id="UP000233556">
    <property type="component" value="Unassembled WGS sequence"/>
</dbReference>
<dbReference type="AlphaFoldDB" id="A0A2I0TL28"/>
<name>A0A2I0TL28_LIMLA</name>
<reference evidence="2" key="1">
    <citation type="submission" date="2017-11" db="EMBL/GenBank/DDBJ databases">
        <authorList>
            <person name="Lima N.C."/>
            <person name="Parody-Merino A.M."/>
            <person name="Battley P.F."/>
            <person name="Fidler A.E."/>
            <person name="Prosdocimi F."/>
        </authorList>
    </citation>
    <scope>NUCLEOTIDE SEQUENCE [LARGE SCALE GENOMIC DNA]</scope>
</reference>
<evidence type="ECO:0000313" key="1">
    <source>
        <dbReference type="EMBL" id="PKU34455.1"/>
    </source>
</evidence>
<keyword evidence="2" id="KW-1185">Reference proteome</keyword>
<sequence>MLRSQGNGSAHDSALICSMDRAAEPKGIQEPAQKMLLRVHPRDVLIRNVSGHGYSLHSQQRLYFISSSLERPCKVPSSSRLVLLTQRPPAIKNMTSKLKEKTESKHLKAQMEADNYTQCSRKCHFTIREVCGGDDINTHSRISLPVLLRSS</sequence>
<gene>
    <name evidence="1" type="ORF">llap_15241</name>
</gene>
<dbReference type="EMBL" id="KZ509093">
    <property type="protein sequence ID" value="PKU34455.1"/>
    <property type="molecule type" value="Genomic_DNA"/>
</dbReference>
<organism evidence="1 2">
    <name type="scientific">Limosa lapponica baueri</name>
    <dbReference type="NCBI Taxonomy" id="1758121"/>
    <lineage>
        <taxon>Eukaryota</taxon>
        <taxon>Metazoa</taxon>
        <taxon>Chordata</taxon>
        <taxon>Craniata</taxon>
        <taxon>Vertebrata</taxon>
        <taxon>Euteleostomi</taxon>
        <taxon>Archelosauria</taxon>
        <taxon>Archosauria</taxon>
        <taxon>Dinosauria</taxon>
        <taxon>Saurischia</taxon>
        <taxon>Theropoda</taxon>
        <taxon>Coelurosauria</taxon>
        <taxon>Aves</taxon>
        <taxon>Neognathae</taxon>
        <taxon>Neoaves</taxon>
        <taxon>Charadriiformes</taxon>
        <taxon>Scolopacidae</taxon>
        <taxon>Limosa</taxon>
    </lineage>
</organism>
<protein>
    <submittedName>
        <fullName evidence="1">Uncharacterized protein</fullName>
    </submittedName>
</protein>
<reference evidence="2" key="2">
    <citation type="submission" date="2017-12" db="EMBL/GenBank/DDBJ databases">
        <title>Genome sequence of the Bar-tailed Godwit (Limosa lapponica baueri).</title>
        <authorList>
            <person name="Lima N.C.B."/>
            <person name="Parody-Merino A.M."/>
            <person name="Battley P.F."/>
            <person name="Fidler A.E."/>
            <person name="Prosdocimi F."/>
        </authorList>
    </citation>
    <scope>NUCLEOTIDE SEQUENCE [LARGE SCALE GENOMIC DNA]</scope>
</reference>
<accession>A0A2I0TL28</accession>